<evidence type="ECO:0000313" key="1">
    <source>
        <dbReference type="EMBL" id="ASQ30367.1"/>
    </source>
</evidence>
<sequence length="119" mass="13426">MKIHFSRISKTPYTFDLSLDGVAFSGSCVKESSKFAKLNMCMKGSKDIICDSCGDDLRLNIDENIELLLSDGEFKDSGGSLKDIVEFYDGYIDFTELCEGELEAFLSSYFYCENCKEKQ</sequence>
<name>A0A222MWC0_9BACT</name>
<dbReference type="RefSeq" id="WP_094325133.1">
    <property type="nucleotide sequence ID" value="NZ_CP022347.1"/>
</dbReference>
<accession>A0A222MWC0</accession>
<organism evidence="1 2">
    <name type="scientific">Campylobacter avium LMG 24591</name>
    <dbReference type="NCBI Taxonomy" id="522484"/>
    <lineage>
        <taxon>Bacteria</taxon>
        <taxon>Pseudomonadati</taxon>
        <taxon>Campylobacterota</taxon>
        <taxon>Epsilonproteobacteria</taxon>
        <taxon>Campylobacterales</taxon>
        <taxon>Campylobacteraceae</taxon>
        <taxon>Campylobacter</taxon>
    </lineage>
</organism>
<gene>
    <name evidence="1" type="ORF">CAV_0701</name>
</gene>
<dbReference type="AlphaFoldDB" id="A0A222MWC0"/>
<dbReference type="EMBL" id="CP022347">
    <property type="protein sequence ID" value="ASQ30367.1"/>
    <property type="molecule type" value="Genomic_DNA"/>
</dbReference>
<evidence type="ECO:0000313" key="2">
    <source>
        <dbReference type="Proteomes" id="UP000201169"/>
    </source>
</evidence>
<evidence type="ECO:0008006" key="3">
    <source>
        <dbReference type="Google" id="ProtNLM"/>
    </source>
</evidence>
<reference evidence="1 2" key="1">
    <citation type="submission" date="2017-07" db="EMBL/GenBank/DDBJ databases">
        <title>Analysis of two Campylobacter avium genomes and identification of a novel hippuricase gene.</title>
        <authorList>
            <person name="Miller W.G."/>
            <person name="Chapman M.H."/>
            <person name="Yee E."/>
            <person name="Revez J."/>
            <person name="Bono J.L."/>
            <person name="Rossi M."/>
        </authorList>
    </citation>
    <scope>NUCLEOTIDE SEQUENCE [LARGE SCALE GENOMIC DNA]</scope>
    <source>
        <strain evidence="1 2">LMG 24591</strain>
    </source>
</reference>
<dbReference type="Proteomes" id="UP000201169">
    <property type="component" value="Chromosome"/>
</dbReference>
<dbReference type="KEGG" id="cavi:CAV_0701"/>
<proteinExistence type="predicted"/>
<protein>
    <recommendedName>
        <fullName evidence="3">DUF177 domain protein</fullName>
    </recommendedName>
</protein>
<keyword evidence="2" id="KW-1185">Reference proteome</keyword>
<dbReference type="OrthoDB" id="5361472at2"/>